<comment type="caution">
    <text evidence="1">The sequence shown here is derived from an EMBL/GenBank/DDBJ whole genome shotgun (WGS) entry which is preliminary data.</text>
</comment>
<protein>
    <submittedName>
        <fullName evidence="1">Uncharacterized protein</fullName>
    </submittedName>
</protein>
<evidence type="ECO:0000313" key="2">
    <source>
        <dbReference type="Proteomes" id="UP000318825"/>
    </source>
</evidence>
<name>A0A4Y3W6Q3_NITWI</name>
<evidence type="ECO:0000313" key="1">
    <source>
        <dbReference type="EMBL" id="GEC14258.1"/>
    </source>
</evidence>
<accession>A0A4Y3W6Q3</accession>
<gene>
    <name evidence="1" type="ORF">NWI01_01500</name>
</gene>
<organism evidence="1 2">
    <name type="scientific">Nitrobacter winogradskyi</name>
    <name type="common">Nitrobacter agilis</name>
    <dbReference type="NCBI Taxonomy" id="913"/>
    <lineage>
        <taxon>Bacteria</taxon>
        <taxon>Pseudomonadati</taxon>
        <taxon>Pseudomonadota</taxon>
        <taxon>Alphaproteobacteria</taxon>
        <taxon>Hyphomicrobiales</taxon>
        <taxon>Nitrobacteraceae</taxon>
        <taxon>Nitrobacter</taxon>
    </lineage>
</organism>
<reference evidence="1 2" key="1">
    <citation type="submission" date="2019-06" db="EMBL/GenBank/DDBJ databases">
        <title>Whole genome shotgun sequence of Nitrobacter winogradskyi NBRC 14297.</title>
        <authorList>
            <person name="Hosoyama A."/>
            <person name="Uohara A."/>
            <person name="Ohji S."/>
            <person name="Ichikawa N."/>
        </authorList>
    </citation>
    <scope>NUCLEOTIDE SEQUENCE [LARGE SCALE GENOMIC DNA]</scope>
    <source>
        <strain evidence="1 2">NBRC 14297</strain>
    </source>
</reference>
<dbReference type="Proteomes" id="UP000318825">
    <property type="component" value="Unassembled WGS sequence"/>
</dbReference>
<dbReference type="AlphaFoldDB" id="A0A4Y3W6Q3"/>
<dbReference type="EMBL" id="BJNF01000002">
    <property type="protein sequence ID" value="GEC14258.1"/>
    <property type="molecule type" value="Genomic_DNA"/>
</dbReference>
<sequence length="84" mass="9142">MLAADLALLRDTFDAWCRGDPCPDATAWHQFRRDLHAAASKAAMAEVGIALDTFKVLAECLKGDTNVRLLPSAFGPRDRRQGAS</sequence>
<dbReference type="RefSeq" id="WP_141381835.1">
    <property type="nucleotide sequence ID" value="NZ_BJNF01000002.1"/>
</dbReference>
<proteinExistence type="predicted"/>
<dbReference type="OrthoDB" id="8270939at2"/>